<dbReference type="EMBL" id="CP002629">
    <property type="protein sequence ID" value="AEB09200.1"/>
    <property type="molecule type" value="Genomic_DNA"/>
</dbReference>
<dbReference type="HOGENOM" id="CLU_1401033_0_0_7"/>
<evidence type="ECO:0000259" key="1">
    <source>
        <dbReference type="Pfam" id="PF24728"/>
    </source>
</evidence>
<reference evidence="2 3" key="1">
    <citation type="journal article" date="2011" name="Stand. Genomic Sci.">
        <title>Complete genome sequence of the acetate-degrading sulfate reducer Desulfobacca acetoxidans type strain (ASRB2).</title>
        <authorList>
            <person name="Goker M."/>
            <person name="Teshima H."/>
            <person name="Lapidus A."/>
            <person name="Nolan M."/>
            <person name="Lucas S."/>
            <person name="Hammon N."/>
            <person name="Deshpande S."/>
            <person name="Cheng J.F."/>
            <person name="Tapia R."/>
            <person name="Han C."/>
            <person name="Goodwin L."/>
            <person name="Pitluck S."/>
            <person name="Huntemann M."/>
            <person name="Liolios K."/>
            <person name="Ivanova N."/>
            <person name="Pagani I."/>
            <person name="Mavromatis K."/>
            <person name="Ovchinikova G."/>
            <person name="Pati A."/>
            <person name="Chen A."/>
            <person name="Palaniappan K."/>
            <person name="Land M."/>
            <person name="Hauser L."/>
            <person name="Brambilla E.M."/>
            <person name="Rohde M."/>
            <person name="Spring S."/>
            <person name="Detter J.C."/>
            <person name="Woyke T."/>
            <person name="Bristow J."/>
            <person name="Eisen J.A."/>
            <person name="Markowitz V."/>
            <person name="Hugenholtz P."/>
            <person name="Kyrpides N.C."/>
            <person name="Klenk H.P."/>
        </authorList>
    </citation>
    <scope>NUCLEOTIDE SEQUENCE [LARGE SCALE GENOMIC DNA]</scope>
    <source>
        <strain evidence="3">ATCC 700848 / DSM 11109 / ASRB2</strain>
    </source>
</reference>
<sequence>MANHHSDLLAYYQKHLASLVTTYPFVLRLAEWKDYPVPILVVKERREFISDGNGKNQSSLHGSTRKILLEIGHLAGAAQRRCLPIIRHLVAKVRDKADVPLELHRFLSNEGLRLRLSLPLDEEAGAKLGLIFRLQVRLKELDRVELIARRVANCSREEAAYLLSRTLRFGPDANRWAISGLRLMLGGQPGDPAVEKMLARLRISG</sequence>
<feature type="domain" description="DUF7680" evidence="1">
    <location>
        <begin position="25"/>
        <end position="187"/>
    </location>
</feature>
<dbReference type="Proteomes" id="UP000000483">
    <property type="component" value="Chromosome"/>
</dbReference>
<proteinExistence type="predicted"/>
<evidence type="ECO:0000313" key="2">
    <source>
        <dbReference type="EMBL" id="AEB09200.1"/>
    </source>
</evidence>
<dbReference type="Pfam" id="PF24728">
    <property type="entry name" value="DUF7680"/>
    <property type="match status" value="1"/>
</dbReference>
<gene>
    <name evidence="2" type="ordered locus">Desac_1343</name>
</gene>
<dbReference type="STRING" id="880072.Desac_1343"/>
<dbReference type="eggNOG" id="ENOG5032FR9">
    <property type="taxonomic scope" value="Bacteria"/>
</dbReference>
<dbReference type="AlphaFoldDB" id="F2NHL3"/>
<keyword evidence="3" id="KW-1185">Reference proteome</keyword>
<reference evidence="3" key="2">
    <citation type="submission" date="2011-03" db="EMBL/GenBank/DDBJ databases">
        <title>The complete genome of Desulfobacca acetoxidans DSM 11109.</title>
        <authorList>
            <consortium name="US DOE Joint Genome Institute (JGI-PGF)"/>
            <person name="Lucas S."/>
            <person name="Copeland A."/>
            <person name="Lapidus A."/>
            <person name="Bruce D."/>
            <person name="Goodwin L."/>
            <person name="Pitluck S."/>
            <person name="Peters L."/>
            <person name="Kyrpides N."/>
            <person name="Mavromatis K."/>
            <person name="Ivanova N."/>
            <person name="Ovchinnikova G."/>
            <person name="Teshima H."/>
            <person name="Detter J.C."/>
            <person name="Han C."/>
            <person name="Land M."/>
            <person name="Hauser L."/>
            <person name="Markowitz V."/>
            <person name="Cheng J.-F."/>
            <person name="Hugenholtz P."/>
            <person name="Woyke T."/>
            <person name="Wu D."/>
            <person name="Spring S."/>
            <person name="Schueler E."/>
            <person name="Brambilla E."/>
            <person name="Klenk H.-P."/>
            <person name="Eisen J.A."/>
        </authorList>
    </citation>
    <scope>NUCLEOTIDE SEQUENCE [LARGE SCALE GENOMIC DNA]</scope>
    <source>
        <strain evidence="3">ATCC 700848 / DSM 11109 / ASRB2</strain>
    </source>
</reference>
<protein>
    <recommendedName>
        <fullName evidence="1">DUF7680 domain-containing protein</fullName>
    </recommendedName>
</protein>
<evidence type="ECO:0000313" key="3">
    <source>
        <dbReference type="Proteomes" id="UP000000483"/>
    </source>
</evidence>
<dbReference type="RefSeq" id="WP_013706312.1">
    <property type="nucleotide sequence ID" value="NC_015388.1"/>
</dbReference>
<dbReference type="OrthoDB" id="1806552at2"/>
<organism evidence="2 3">
    <name type="scientific">Desulfobacca acetoxidans (strain ATCC 700848 / DSM 11109 / ASRB2)</name>
    <dbReference type="NCBI Taxonomy" id="880072"/>
    <lineage>
        <taxon>Bacteria</taxon>
        <taxon>Pseudomonadati</taxon>
        <taxon>Thermodesulfobacteriota</taxon>
        <taxon>Desulfobaccia</taxon>
        <taxon>Desulfobaccales</taxon>
        <taxon>Desulfobaccaceae</taxon>
        <taxon>Desulfobacca</taxon>
    </lineage>
</organism>
<accession>F2NHL3</accession>
<name>F2NHL3_DESAR</name>
<dbReference type="KEGG" id="dao:Desac_1343"/>
<dbReference type="InterPro" id="IPR056097">
    <property type="entry name" value="DUF7680"/>
</dbReference>